<keyword evidence="2" id="KW-0472">Membrane</keyword>
<proteinExistence type="predicted"/>
<keyword evidence="4" id="KW-1185">Reference proteome</keyword>
<dbReference type="EMBL" id="KN573249">
    <property type="protein sequence ID" value="KHJ83483.1"/>
    <property type="molecule type" value="Genomic_DNA"/>
</dbReference>
<feature type="region of interest" description="Disordered" evidence="1">
    <location>
        <begin position="23"/>
        <end position="42"/>
    </location>
</feature>
<feature type="transmembrane region" description="Helical" evidence="2">
    <location>
        <begin position="148"/>
        <end position="171"/>
    </location>
</feature>
<feature type="region of interest" description="Disordered" evidence="1">
    <location>
        <begin position="60"/>
        <end position="95"/>
    </location>
</feature>
<feature type="transmembrane region" description="Helical" evidence="2">
    <location>
        <begin position="247"/>
        <end position="266"/>
    </location>
</feature>
<evidence type="ECO:0000313" key="4">
    <source>
        <dbReference type="Proteomes" id="UP000053660"/>
    </source>
</evidence>
<keyword evidence="2" id="KW-0812">Transmembrane</keyword>
<reference evidence="3 4" key="1">
    <citation type="submission" date="2014-03" db="EMBL/GenBank/DDBJ databases">
        <title>Draft genome of the hookworm Oesophagostomum dentatum.</title>
        <authorList>
            <person name="Mitreva M."/>
        </authorList>
    </citation>
    <scope>NUCLEOTIDE SEQUENCE [LARGE SCALE GENOMIC DNA]</scope>
    <source>
        <strain evidence="3 4">OD-Hann</strain>
    </source>
</reference>
<evidence type="ECO:0000313" key="3">
    <source>
        <dbReference type="EMBL" id="KHJ83483.1"/>
    </source>
</evidence>
<name>A0A0B1SDT8_OESDE</name>
<feature type="compositionally biased region" description="Polar residues" evidence="1">
    <location>
        <begin position="23"/>
        <end position="37"/>
    </location>
</feature>
<feature type="compositionally biased region" description="Low complexity" evidence="1">
    <location>
        <begin position="82"/>
        <end position="95"/>
    </location>
</feature>
<evidence type="ECO:0000256" key="2">
    <source>
        <dbReference type="SAM" id="Phobius"/>
    </source>
</evidence>
<dbReference type="Proteomes" id="UP000053660">
    <property type="component" value="Unassembled WGS sequence"/>
</dbReference>
<evidence type="ECO:0000256" key="1">
    <source>
        <dbReference type="SAM" id="MobiDB-lite"/>
    </source>
</evidence>
<keyword evidence="2" id="KW-1133">Transmembrane helix</keyword>
<feature type="non-terminal residue" evidence="3">
    <location>
        <position position="1"/>
    </location>
</feature>
<sequence>PDPQEPLFPFPPVHAAPPVQETTIKQPTQPVIPSTSVEPIEPKSDGEVFELQVEPEVVPEISSEATQGQAVEKTTVPKEPETTTTQKPVTQKHTVTPSTTAAQIFVFTTTKATTKIVPKRPQIVTAGTTTTTVGPEEDREAAASKMAIIIPSVIVVVWITLLIAIAIFVCCRRRSSSAQLRPYGPVYSVQPTAYALKRSGKHAEGSYEDHLDKTARISNEMNTYNQVNFLKIQFPGKILAFTKICNFLMKFWLVFLNAAFVIVSTFHPVRLEEIF</sequence>
<accession>A0A0B1SDT8</accession>
<dbReference type="AlphaFoldDB" id="A0A0B1SDT8"/>
<organism evidence="3 4">
    <name type="scientific">Oesophagostomum dentatum</name>
    <name type="common">Nodular worm</name>
    <dbReference type="NCBI Taxonomy" id="61180"/>
    <lineage>
        <taxon>Eukaryota</taxon>
        <taxon>Metazoa</taxon>
        <taxon>Ecdysozoa</taxon>
        <taxon>Nematoda</taxon>
        <taxon>Chromadorea</taxon>
        <taxon>Rhabditida</taxon>
        <taxon>Rhabditina</taxon>
        <taxon>Rhabditomorpha</taxon>
        <taxon>Strongyloidea</taxon>
        <taxon>Strongylidae</taxon>
        <taxon>Oesophagostomum</taxon>
    </lineage>
</organism>
<gene>
    <name evidence="3" type="ORF">OESDEN_16819</name>
</gene>
<dbReference type="OrthoDB" id="6236007at2759"/>
<protein>
    <submittedName>
        <fullName evidence="3">Uncharacterized protein</fullName>
    </submittedName>
</protein>